<feature type="domain" description="Homoserine dehydrogenase catalytic" evidence="31">
    <location>
        <begin position="645"/>
        <end position="845"/>
    </location>
</feature>
<evidence type="ECO:0000256" key="22">
    <source>
        <dbReference type="ARBA" id="ARBA00023167"/>
    </source>
</evidence>
<keyword evidence="21" id="KW-0457">Lysine biosynthesis</keyword>
<dbReference type="PANTHER" id="PTHR43070:SF3">
    <property type="entry name" value="HOMOSERINE DEHYDROGENASE"/>
    <property type="match status" value="1"/>
</dbReference>
<dbReference type="InterPro" id="IPR042199">
    <property type="entry name" value="AsparK_Bifunc_asparK/hSer_DH"/>
</dbReference>
<keyword evidence="17 28" id="KW-0521">NADP</keyword>
<accession>A0A975DE35</accession>
<dbReference type="PROSITE" id="PS00324">
    <property type="entry name" value="ASPARTOKINASE"/>
    <property type="match status" value="1"/>
</dbReference>
<feature type="domain" description="Aspartokinase ACT" evidence="33">
    <location>
        <begin position="430"/>
        <end position="490"/>
    </location>
</feature>
<comment type="pathway">
    <text evidence="3 28">Amino-acid biosynthesis; L-methionine biosynthesis via de novo pathway; L-homoserine from L-aspartate: step 1/3.</text>
</comment>
<evidence type="ECO:0000256" key="6">
    <source>
        <dbReference type="ARBA" id="ARBA00005139"/>
    </source>
</evidence>
<proteinExistence type="inferred from homology"/>
<dbReference type="SUPFAM" id="SSF55347">
    <property type="entry name" value="Glyceraldehyde-3-phosphate dehydrogenase-like, C-terminal domain"/>
    <property type="match status" value="1"/>
</dbReference>
<evidence type="ECO:0000256" key="29">
    <source>
        <dbReference type="SAM" id="MobiDB-lite"/>
    </source>
</evidence>
<keyword evidence="14 28" id="KW-0547">Nucleotide-binding</keyword>
<dbReference type="SUPFAM" id="SSF55021">
    <property type="entry name" value="ACT-like"/>
    <property type="match status" value="2"/>
</dbReference>
<comment type="catalytic activity">
    <reaction evidence="25">
        <text>L-aspartate + ATP = 4-phospho-L-aspartate + ADP</text>
        <dbReference type="Rhea" id="RHEA:23776"/>
        <dbReference type="ChEBI" id="CHEBI:29991"/>
        <dbReference type="ChEBI" id="CHEBI:30616"/>
        <dbReference type="ChEBI" id="CHEBI:57535"/>
        <dbReference type="ChEBI" id="CHEBI:456216"/>
        <dbReference type="EC" id="2.7.2.4"/>
    </reaction>
    <physiologicalReaction direction="left-to-right" evidence="25">
        <dbReference type="Rhea" id="RHEA:23777"/>
    </physiologicalReaction>
</comment>
<dbReference type="GO" id="GO:0046872">
    <property type="term" value="F:metal ion binding"/>
    <property type="evidence" value="ECO:0007669"/>
    <property type="project" value="UniProtKB-KW"/>
</dbReference>
<dbReference type="InterPro" id="IPR001341">
    <property type="entry name" value="Asp_kinase"/>
</dbReference>
<evidence type="ECO:0000313" key="35">
    <source>
        <dbReference type="Proteomes" id="UP000682739"/>
    </source>
</evidence>
<organism evidence="34 35">
    <name type="scientific">Psychrosphaera ytuae</name>
    <dbReference type="NCBI Taxonomy" id="2820710"/>
    <lineage>
        <taxon>Bacteria</taxon>
        <taxon>Pseudomonadati</taxon>
        <taxon>Pseudomonadota</taxon>
        <taxon>Gammaproteobacteria</taxon>
        <taxon>Alteromonadales</taxon>
        <taxon>Pseudoalteromonadaceae</taxon>
        <taxon>Psychrosphaera</taxon>
    </lineage>
</organism>
<dbReference type="Gene3D" id="1.20.120.1320">
    <property type="entry name" value="Aspartokinase, catalytic domain"/>
    <property type="match status" value="1"/>
</dbReference>
<dbReference type="InterPro" id="IPR036291">
    <property type="entry name" value="NAD(P)-bd_dom_sf"/>
</dbReference>
<sequence>MKVMKFGGSSLANDGMVEKVVKIIAEQSGPSAIVCSAPAGVTNRLVEAVDTAVANKQWSAPISQILSIFNELHSGCVQRFEIKKQTQLSDRLNEINTELEKYHKWLSDRCQGVALLGACPDKIKAQIYTSGEQLMAKLLQLYLQAFLQKQVGRLNPAQFLISESDDYLNAVIHIPHSQKLAKSQWQSKLAQARTNASAPSIWVMPGYSGVNENGEVVAFGRNGSDYSATALAACLNAESCEIWTDVNGIYNSDPRLVKQASVLAYLSYEEAMELSYFGAKVLHPKTIAPVAQFHIPCIIKNTNNPSASGTVVSNQDNQKAQTLESEKSSKATRPVLVKAISNLDHQCMFDISGPAMKGMVGMASRIMATVAQTGSSMSLITQSSSEFSLSFCVDEAVADKVKKALDKEFRLELSNRLLAPIRWQKSLSILSVIGDGMKTNRGIAAKFFEALTHANVNIIAIAQGSSERSISAVIKTTEAGVGLSASHAAFFISQHPIEVILVGSGNVGNALLQQIKQQQQRLKQKGVNLSVCGIANSQKALLNKDGIDLSQWQHLFESNAQPYQGSELVTWAKKQPFVNPVFVDCTASDVVPKLYLEALSLGCHVVTPNKKANTQSLSFYNKLQNVALSHHRQYLYETTVGAGLPVIDNLKKLQHAGDEVIAFNGILSGSLSFILGLLDEGKPFSEATKEAKEKCFTEPDPRDDLSGMDVARKVLILAREMGLDLEMSDIELESLLPEQFDASGSIETFMNNLPQVDNAISTVVSKARDQGKVLRYVGEITNSEDGPRARVCLKAVGPHDPLYSVKGGENALAFTTLYYQPIPYVIRGYGAGNEVTAAGIFSDILKTQNWQKEVH</sequence>
<comment type="catalytic activity">
    <reaction evidence="27">
        <text>L-homoserine + NAD(+) = L-aspartate 4-semialdehyde + NADH + H(+)</text>
        <dbReference type="Rhea" id="RHEA:15757"/>
        <dbReference type="ChEBI" id="CHEBI:15378"/>
        <dbReference type="ChEBI" id="CHEBI:57476"/>
        <dbReference type="ChEBI" id="CHEBI:57540"/>
        <dbReference type="ChEBI" id="CHEBI:57945"/>
        <dbReference type="ChEBI" id="CHEBI:537519"/>
        <dbReference type="EC" id="1.1.1.3"/>
    </reaction>
    <physiologicalReaction direction="right-to-left" evidence="27">
        <dbReference type="Rhea" id="RHEA:15759"/>
    </physiologicalReaction>
</comment>
<evidence type="ECO:0000256" key="19">
    <source>
        <dbReference type="ARBA" id="ARBA00023027"/>
    </source>
</evidence>
<evidence type="ECO:0000259" key="32">
    <source>
        <dbReference type="Pfam" id="PF03447"/>
    </source>
</evidence>
<dbReference type="Gene3D" id="3.40.50.720">
    <property type="entry name" value="NAD(P)-binding Rossmann-like Domain"/>
    <property type="match status" value="1"/>
</dbReference>
<keyword evidence="35" id="KW-1185">Reference proteome</keyword>
<comment type="pathway">
    <text evidence="6 28">Amino-acid biosynthesis; L-threonine biosynthesis; L-threonine from L-aspartate: step 1/5.</text>
</comment>
<comment type="catalytic activity">
    <reaction evidence="26">
        <text>L-homoserine + NADP(+) = L-aspartate 4-semialdehyde + NADPH + H(+)</text>
        <dbReference type="Rhea" id="RHEA:15761"/>
        <dbReference type="ChEBI" id="CHEBI:15378"/>
        <dbReference type="ChEBI" id="CHEBI:57476"/>
        <dbReference type="ChEBI" id="CHEBI:57783"/>
        <dbReference type="ChEBI" id="CHEBI:58349"/>
        <dbReference type="ChEBI" id="CHEBI:537519"/>
        <dbReference type="EC" id="1.1.1.3"/>
    </reaction>
    <physiologicalReaction direction="right-to-left" evidence="26">
        <dbReference type="Rhea" id="RHEA:15763"/>
    </physiologicalReaction>
</comment>
<evidence type="ECO:0000259" key="33">
    <source>
        <dbReference type="Pfam" id="PF22468"/>
    </source>
</evidence>
<dbReference type="InterPro" id="IPR018042">
    <property type="entry name" value="Aspartate_kinase_CS"/>
</dbReference>
<dbReference type="Pfam" id="PF22468">
    <property type="entry name" value="ACT_9"/>
    <property type="match status" value="2"/>
</dbReference>
<feature type="compositionally biased region" description="Polar residues" evidence="29">
    <location>
        <begin position="307"/>
        <end position="323"/>
    </location>
</feature>
<evidence type="ECO:0000256" key="5">
    <source>
        <dbReference type="ARBA" id="ARBA00005062"/>
    </source>
</evidence>
<dbReference type="EC" id="1.1.1.3" evidence="28"/>
<keyword evidence="18 28" id="KW-0560">Oxidoreductase</keyword>
<dbReference type="CDD" id="cd04922">
    <property type="entry name" value="ACT_AKi-HSDH-ThrA_2"/>
    <property type="match status" value="1"/>
</dbReference>
<feature type="domain" description="Aspartate/homoserine dehydrogenase NAD-binding" evidence="32">
    <location>
        <begin position="503"/>
        <end position="637"/>
    </location>
</feature>
<keyword evidence="16 28" id="KW-0067">ATP-binding</keyword>
<evidence type="ECO:0000256" key="25">
    <source>
        <dbReference type="ARBA" id="ARBA00048561"/>
    </source>
</evidence>
<dbReference type="EC" id="2.7.2.4" evidence="28"/>
<dbReference type="InterPro" id="IPR049638">
    <property type="entry name" value="AK-HD"/>
</dbReference>
<dbReference type="AlphaFoldDB" id="A0A975DE35"/>
<evidence type="ECO:0000256" key="17">
    <source>
        <dbReference type="ARBA" id="ARBA00022857"/>
    </source>
</evidence>
<evidence type="ECO:0000256" key="1">
    <source>
        <dbReference type="ARBA" id="ARBA00001920"/>
    </source>
</evidence>
<dbReference type="Gene3D" id="3.30.2130.10">
    <property type="entry name" value="VC0802-like"/>
    <property type="match status" value="1"/>
</dbReference>
<keyword evidence="11 28" id="KW-0808">Transferase</keyword>
<dbReference type="GO" id="GO:0005524">
    <property type="term" value="F:ATP binding"/>
    <property type="evidence" value="ECO:0007669"/>
    <property type="project" value="UniProtKB-UniRule"/>
</dbReference>
<evidence type="ECO:0000259" key="31">
    <source>
        <dbReference type="Pfam" id="PF00742"/>
    </source>
</evidence>
<keyword evidence="19" id="KW-0520">NAD</keyword>
<dbReference type="FunFam" id="3.30.360.10:FF:000006">
    <property type="entry name" value="Bifunctional aspartokinase/homoserine dehydrogenase"/>
    <property type="match status" value="1"/>
</dbReference>
<evidence type="ECO:0000256" key="4">
    <source>
        <dbReference type="ARBA" id="ARBA00005056"/>
    </source>
</evidence>
<evidence type="ECO:0000256" key="21">
    <source>
        <dbReference type="ARBA" id="ARBA00023154"/>
    </source>
</evidence>
<comment type="similarity">
    <text evidence="8 28">In the N-terminal section; belongs to the aspartokinase family.</text>
</comment>
<evidence type="ECO:0000256" key="27">
    <source>
        <dbReference type="ARBA" id="ARBA00049031"/>
    </source>
</evidence>
<dbReference type="CDD" id="cd04243">
    <property type="entry name" value="AAK_AK-HSDH-like"/>
    <property type="match status" value="1"/>
</dbReference>
<evidence type="ECO:0000256" key="15">
    <source>
        <dbReference type="ARBA" id="ARBA00022777"/>
    </source>
</evidence>
<dbReference type="GO" id="GO:0004072">
    <property type="term" value="F:aspartate kinase activity"/>
    <property type="evidence" value="ECO:0007669"/>
    <property type="project" value="UniProtKB-UniRule"/>
</dbReference>
<keyword evidence="15 28" id="KW-0418">Kinase</keyword>
<dbReference type="PIRSF" id="PIRSF000727">
    <property type="entry name" value="ThrA"/>
    <property type="match status" value="1"/>
</dbReference>
<keyword evidence="20" id="KW-0915">Sodium</keyword>
<dbReference type="Pfam" id="PF00696">
    <property type="entry name" value="AA_kinase"/>
    <property type="match status" value="1"/>
</dbReference>
<dbReference type="FunFam" id="3.40.50.720:FF:000083">
    <property type="entry name" value="Bifunctional aspartokinase/homoserine dehydrogenase"/>
    <property type="match status" value="1"/>
</dbReference>
<dbReference type="FunFam" id="3.30.2130.10:FF:000001">
    <property type="entry name" value="Bifunctional aspartokinase/homoserine dehydrogenase"/>
    <property type="match status" value="1"/>
</dbReference>
<evidence type="ECO:0000259" key="30">
    <source>
        <dbReference type="Pfam" id="PF00696"/>
    </source>
</evidence>
<dbReference type="GO" id="GO:0009088">
    <property type="term" value="P:threonine biosynthetic process"/>
    <property type="evidence" value="ECO:0007669"/>
    <property type="project" value="UniProtKB-UniRule"/>
</dbReference>
<name>A0A975DE35_9GAMM</name>
<dbReference type="InterPro" id="IPR045865">
    <property type="entry name" value="ACT-like_dom_sf"/>
</dbReference>
<comment type="pathway">
    <text evidence="4 28">Amino-acid biosynthesis; L-threonine biosynthesis; L-threonine from L-aspartate: step 3/5.</text>
</comment>
<dbReference type="SUPFAM" id="SSF53633">
    <property type="entry name" value="Carbamate kinase-like"/>
    <property type="match status" value="1"/>
</dbReference>
<dbReference type="GO" id="GO:0050661">
    <property type="term" value="F:NADP binding"/>
    <property type="evidence" value="ECO:0007669"/>
    <property type="project" value="UniProtKB-UniRule"/>
</dbReference>
<dbReference type="InterPro" id="IPR001048">
    <property type="entry name" value="Asp/Glu/Uridylate_kinase"/>
</dbReference>
<comment type="pathway">
    <text evidence="2 28">Amino-acid biosynthesis; L-lysine biosynthesis via DAP pathway; (S)-tetrahydrodipicolinate from L-aspartate: step 1/4.</text>
</comment>
<protein>
    <recommendedName>
        <fullName evidence="28">Bifunctional aspartokinase/homoserine dehydrogenase</fullName>
    </recommendedName>
    <domain>
        <recommendedName>
            <fullName evidence="28">Aspartokinase</fullName>
            <ecNumber evidence="28">2.7.2.4</ecNumber>
        </recommendedName>
    </domain>
    <domain>
        <recommendedName>
            <fullName evidence="28">Homoserine dehydrogenase</fullName>
            <ecNumber evidence="28">1.1.1.3</ecNumber>
        </recommendedName>
    </domain>
</protein>
<keyword evidence="12" id="KW-0791">Threonine biosynthesis</keyword>
<keyword evidence="13" id="KW-0479">Metal-binding</keyword>
<reference evidence="34" key="1">
    <citation type="submission" date="2021-03" db="EMBL/GenBank/DDBJ databases">
        <title>Description of Psychrosphaera ytuae sp. nov. isolated from deep sea sediment of South China Sea.</title>
        <authorList>
            <person name="Zhang J."/>
            <person name="Xu X.-D."/>
        </authorList>
    </citation>
    <scope>NUCLEOTIDE SEQUENCE</scope>
    <source>
        <strain evidence="34">MTZ26</strain>
    </source>
</reference>
<evidence type="ECO:0000256" key="3">
    <source>
        <dbReference type="ARBA" id="ARBA00004986"/>
    </source>
</evidence>
<dbReference type="InterPro" id="IPR001342">
    <property type="entry name" value="HDH_cat"/>
</dbReference>
<evidence type="ECO:0000256" key="7">
    <source>
        <dbReference type="ARBA" id="ARBA00007952"/>
    </source>
</evidence>
<evidence type="ECO:0000256" key="28">
    <source>
        <dbReference type="PIRNR" id="PIRNR000727"/>
    </source>
</evidence>
<dbReference type="NCBIfam" id="TIGR00657">
    <property type="entry name" value="asp_kinases"/>
    <property type="match status" value="1"/>
</dbReference>
<evidence type="ECO:0000256" key="2">
    <source>
        <dbReference type="ARBA" id="ARBA00004766"/>
    </source>
</evidence>
<gene>
    <name evidence="34" type="primary">thrA</name>
    <name evidence="34" type="ORF">J1N51_04185</name>
</gene>
<dbReference type="PANTHER" id="PTHR43070">
    <property type="match status" value="1"/>
</dbReference>
<feature type="domain" description="Aspartokinase ACT" evidence="33">
    <location>
        <begin position="351"/>
        <end position="409"/>
    </location>
</feature>
<dbReference type="NCBIfam" id="NF006959">
    <property type="entry name" value="PRK09436.1"/>
    <property type="match status" value="1"/>
</dbReference>
<dbReference type="CDD" id="cd04921">
    <property type="entry name" value="ACT_AKi-HSDH-ThrA-like_1"/>
    <property type="match status" value="1"/>
</dbReference>
<dbReference type="Gene3D" id="3.30.360.10">
    <property type="entry name" value="Dihydrodipicolinate Reductase, domain 2"/>
    <property type="match status" value="1"/>
</dbReference>
<evidence type="ECO:0000256" key="16">
    <source>
        <dbReference type="ARBA" id="ARBA00022840"/>
    </source>
</evidence>
<dbReference type="Proteomes" id="UP000682739">
    <property type="component" value="Chromosome"/>
</dbReference>
<dbReference type="InterPro" id="IPR036393">
    <property type="entry name" value="AceGlu_kinase-like_sf"/>
</dbReference>
<evidence type="ECO:0000256" key="23">
    <source>
        <dbReference type="ARBA" id="ARBA00023268"/>
    </source>
</evidence>
<evidence type="ECO:0000256" key="26">
    <source>
        <dbReference type="ARBA" id="ARBA00048841"/>
    </source>
</evidence>
<comment type="cofactor">
    <cofactor evidence="1">
        <name>a metal cation</name>
        <dbReference type="ChEBI" id="CHEBI:25213"/>
    </cofactor>
</comment>
<comment type="pathway">
    <text evidence="5 28">Amino-acid biosynthesis; L-methionine biosynthesis via de novo pathway; L-homoserine from L-aspartate: step 3/3.</text>
</comment>
<keyword evidence="10 28" id="KW-0028">Amino-acid biosynthesis</keyword>
<evidence type="ECO:0000256" key="20">
    <source>
        <dbReference type="ARBA" id="ARBA00023053"/>
    </source>
</evidence>
<comment type="similarity">
    <text evidence="7 28">In the C-terminal section; belongs to the homoserine dehydrogenase family.</text>
</comment>
<evidence type="ECO:0000256" key="8">
    <source>
        <dbReference type="ARBA" id="ARBA00010046"/>
    </source>
</evidence>
<comment type="subunit">
    <text evidence="9 28">Homotetramer.</text>
</comment>
<dbReference type="Pfam" id="PF03447">
    <property type="entry name" value="NAD_binding_3"/>
    <property type="match status" value="1"/>
</dbReference>
<dbReference type="RefSeq" id="WP_208832730.1">
    <property type="nucleotide sequence ID" value="NZ_CP072110.1"/>
</dbReference>
<dbReference type="GO" id="GO:0009086">
    <property type="term" value="P:methionine biosynthetic process"/>
    <property type="evidence" value="ECO:0007669"/>
    <property type="project" value="UniProtKB-KW"/>
</dbReference>
<dbReference type="Pfam" id="PF00742">
    <property type="entry name" value="Homoserine_dh"/>
    <property type="match status" value="1"/>
</dbReference>
<evidence type="ECO:0000256" key="14">
    <source>
        <dbReference type="ARBA" id="ARBA00022741"/>
    </source>
</evidence>
<feature type="domain" description="Aspartate/glutamate/uridylate kinase" evidence="30">
    <location>
        <begin position="2"/>
        <end position="301"/>
    </location>
</feature>
<evidence type="ECO:0000256" key="11">
    <source>
        <dbReference type="ARBA" id="ARBA00022679"/>
    </source>
</evidence>
<dbReference type="InterPro" id="IPR011147">
    <property type="entry name" value="Bifunc_Aspkin/hSer_DH"/>
</dbReference>
<comment type="function">
    <text evidence="24">Bifunctional aspartate kinase and homoserine dehydrogenase that catalyzes the first and the third steps toward the synthesis of lysine, methionine and threonine from aspartate.</text>
</comment>
<dbReference type="InterPro" id="IPR054352">
    <property type="entry name" value="ACT_Aspartokinase"/>
</dbReference>
<keyword evidence="22" id="KW-0486">Methionine biosynthesis</keyword>
<dbReference type="EMBL" id="CP072110">
    <property type="protein sequence ID" value="QTH64676.1"/>
    <property type="molecule type" value="Genomic_DNA"/>
</dbReference>
<dbReference type="Gene3D" id="3.40.1160.10">
    <property type="entry name" value="Acetylglutamate kinase-like"/>
    <property type="match status" value="1"/>
</dbReference>
<dbReference type="GO" id="GO:0009090">
    <property type="term" value="P:homoserine biosynthetic process"/>
    <property type="evidence" value="ECO:0007669"/>
    <property type="project" value="UniProtKB-ARBA"/>
</dbReference>
<evidence type="ECO:0000256" key="18">
    <source>
        <dbReference type="ARBA" id="ARBA00023002"/>
    </source>
</evidence>
<dbReference type="InterPro" id="IPR005106">
    <property type="entry name" value="Asp/hSer_DH_NAD-bd"/>
</dbReference>
<dbReference type="SUPFAM" id="SSF51735">
    <property type="entry name" value="NAD(P)-binding Rossmann-fold domains"/>
    <property type="match status" value="1"/>
</dbReference>
<dbReference type="GO" id="GO:0009089">
    <property type="term" value="P:lysine biosynthetic process via diaminopimelate"/>
    <property type="evidence" value="ECO:0007669"/>
    <property type="project" value="UniProtKB-UniRule"/>
</dbReference>
<evidence type="ECO:0000256" key="9">
    <source>
        <dbReference type="ARBA" id="ARBA00011881"/>
    </source>
</evidence>
<evidence type="ECO:0000256" key="12">
    <source>
        <dbReference type="ARBA" id="ARBA00022697"/>
    </source>
</evidence>
<feature type="region of interest" description="Disordered" evidence="29">
    <location>
        <begin position="307"/>
        <end position="329"/>
    </location>
</feature>
<dbReference type="KEGG" id="psym:J1N51_04185"/>
<evidence type="ECO:0000256" key="13">
    <source>
        <dbReference type="ARBA" id="ARBA00022723"/>
    </source>
</evidence>
<evidence type="ECO:0000313" key="34">
    <source>
        <dbReference type="EMBL" id="QTH64676.1"/>
    </source>
</evidence>
<dbReference type="GO" id="GO:0004412">
    <property type="term" value="F:homoserine dehydrogenase activity"/>
    <property type="evidence" value="ECO:0007669"/>
    <property type="project" value="UniProtKB-UniRule"/>
</dbReference>
<keyword evidence="23" id="KW-0511">Multifunctional enzyme</keyword>
<evidence type="ECO:0000256" key="10">
    <source>
        <dbReference type="ARBA" id="ARBA00022605"/>
    </source>
</evidence>
<evidence type="ECO:0000256" key="24">
    <source>
        <dbReference type="ARBA" id="ARBA00044938"/>
    </source>
</evidence>